<evidence type="ECO:0000256" key="1">
    <source>
        <dbReference type="ARBA" id="ARBA00022490"/>
    </source>
</evidence>
<dbReference type="InterPro" id="IPR025877">
    <property type="entry name" value="MobA-like_NTP_Trfase"/>
</dbReference>
<evidence type="ECO:0000256" key="4">
    <source>
        <dbReference type="ARBA" id="ARBA00022741"/>
    </source>
</evidence>
<dbReference type="Proteomes" id="UP000256514">
    <property type="component" value="Unassembled WGS sequence"/>
</dbReference>
<dbReference type="GO" id="GO:0005525">
    <property type="term" value="F:GTP binding"/>
    <property type="evidence" value="ECO:0007669"/>
    <property type="project" value="UniProtKB-KW"/>
</dbReference>
<dbReference type="PANTHER" id="PTHR19136">
    <property type="entry name" value="MOLYBDENUM COFACTOR GUANYLYLTRANSFERASE"/>
    <property type="match status" value="1"/>
</dbReference>
<evidence type="ECO:0000313" key="10">
    <source>
        <dbReference type="Proteomes" id="UP000256514"/>
    </source>
</evidence>
<dbReference type="EMBL" id="NXLT01000001">
    <property type="protein sequence ID" value="RDU68308.1"/>
    <property type="molecule type" value="Genomic_DNA"/>
</dbReference>
<evidence type="ECO:0000313" key="9">
    <source>
        <dbReference type="EMBL" id="RDU68308.1"/>
    </source>
</evidence>
<feature type="domain" description="MobA-like NTP transferase" evidence="8">
    <location>
        <begin position="6"/>
        <end position="166"/>
    </location>
</feature>
<dbReference type="InterPro" id="IPR013482">
    <property type="entry name" value="Molybde_CF_guanTrfase"/>
</dbReference>
<evidence type="ECO:0000256" key="6">
    <source>
        <dbReference type="ARBA" id="ARBA00023134"/>
    </source>
</evidence>
<dbReference type="PANTHER" id="PTHR19136:SF81">
    <property type="entry name" value="MOLYBDENUM COFACTOR GUANYLYLTRANSFERASE"/>
    <property type="match status" value="1"/>
</dbReference>
<evidence type="ECO:0000256" key="7">
    <source>
        <dbReference type="ARBA" id="ARBA00023150"/>
    </source>
</evidence>
<comment type="caution">
    <text evidence="9">The sequence shown here is derived from an EMBL/GenBank/DDBJ whole genome shotgun (WGS) entry which is preliminary data.</text>
</comment>
<dbReference type="Pfam" id="PF12804">
    <property type="entry name" value="NTP_transf_3"/>
    <property type="match status" value="1"/>
</dbReference>
<dbReference type="CDD" id="cd02503">
    <property type="entry name" value="MobA"/>
    <property type="match status" value="1"/>
</dbReference>
<keyword evidence="3" id="KW-0479">Metal-binding</keyword>
<protein>
    <recommendedName>
        <fullName evidence="8">MobA-like NTP transferase domain-containing protein</fullName>
    </recommendedName>
</protein>
<evidence type="ECO:0000259" key="8">
    <source>
        <dbReference type="Pfam" id="PF12804"/>
    </source>
</evidence>
<proteinExistence type="predicted"/>
<name>A0A3D8ISQ1_9HELI</name>
<dbReference type="GO" id="GO:0016779">
    <property type="term" value="F:nucleotidyltransferase activity"/>
    <property type="evidence" value="ECO:0007669"/>
    <property type="project" value="UniProtKB-ARBA"/>
</dbReference>
<keyword evidence="6" id="KW-0342">GTP-binding</keyword>
<accession>A0A3D8ISQ1</accession>
<dbReference type="Gene3D" id="3.90.550.10">
    <property type="entry name" value="Spore Coat Polysaccharide Biosynthesis Protein SpsA, Chain A"/>
    <property type="match status" value="1"/>
</dbReference>
<dbReference type="GO" id="GO:0046872">
    <property type="term" value="F:metal ion binding"/>
    <property type="evidence" value="ECO:0007669"/>
    <property type="project" value="UniProtKB-KW"/>
</dbReference>
<dbReference type="SUPFAM" id="SSF53448">
    <property type="entry name" value="Nucleotide-diphospho-sugar transferases"/>
    <property type="match status" value="1"/>
</dbReference>
<gene>
    <name evidence="9" type="ORF">CQA54_00365</name>
</gene>
<dbReference type="RefSeq" id="WP_115570268.1">
    <property type="nucleotide sequence ID" value="NZ_NXLT01000001.1"/>
</dbReference>
<sequence length="216" mass="24249">MCEIACVVLCGGKSSRMGRDKALLPFGNKDLAHFMYDAYSNIFPHTLLCCKTPKSQLKLPMIIESSTQHNHNAHTNATKDMAFSPLYGIACALQNLTGDYIAFVSVDTPFLKPQTLQNLAKQVQDLGANGGYIVQVDETNAIVREHFLLSVWHKNTLDSLHYAIQTQNFRVGELVKHLGFLTYNVYDTLLSYNLNTPQDYQLALTQLHSQHICDNI</sequence>
<dbReference type="OrthoDB" id="9788394at2"/>
<keyword evidence="10" id="KW-1185">Reference proteome</keyword>
<keyword evidence="7" id="KW-0501">Molybdenum cofactor biosynthesis</keyword>
<keyword evidence="5" id="KW-0460">Magnesium</keyword>
<keyword evidence="4" id="KW-0547">Nucleotide-binding</keyword>
<evidence type="ECO:0000256" key="3">
    <source>
        <dbReference type="ARBA" id="ARBA00022723"/>
    </source>
</evidence>
<dbReference type="GO" id="GO:1902758">
    <property type="term" value="P:bis(molybdopterin guanine dinucleotide)molybdenum biosynthetic process"/>
    <property type="evidence" value="ECO:0007669"/>
    <property type="project" value="TreeGrafter"/>
</dbReference>
<evidence type="ECO:0000256" key="5">
    <source>
        <dbReference type="ARBA" id="ARBA00022842"/>
    </source>
</evidence>
<keyword evidence="1" id="KW-0963">Cytoplasm</keyword>
<reference evidence="9 10" key="1">
    <citation type="submission" date="2018-04" db="EMBL/GenBank/DDBJ databases">
        <title>Novel Campyloabacter and Helicobacter Species and Strains.</title>
        <authorList>
            <person name="Mannion A.J."/>
            <person name="Shen Z."/>
            <person name="Fox J.G."/>
        </authorList>
    </citation>
    <scope>NUCLEOTIDE SEQUENCE [LARGE SCALE GENOMIC DNA]</scope>
    <source>
        <strain evidence="9 10">MIT 12-6600</strain>
    </source>
</reference>
<evidence type="ECO:0000256" key="2">
    <source>
        <dbReference type="ARBA" id="ARBA00022679"/>
    </source>
</evidence>
<organism evidence="9 10">
    <name type="scientific">Helicobacter equorum</name>
    <dbReference type="NCBI Taxonomy" id="361872"/>
    <lineage>
        <taxon>Bacteria</taxon>
        <taxon>Pseudomonadati</taxon>
        <taxon>Campylobacterota</taxon>
        <taxon>Epsilonproteobacteria</taxon>
        <taxon>Campylobacterales</taxon>
        <taxon>Helicobacteraceae</taxon>
        <taxon>Helicobacter</taxon>
    </lineage>
</organism>
<dbReference type="InterPro" id="IPR029044">
    <property type="entry name" value="Nucleotide-diphossugar_trans"/>
</dbReference>
<dbReference type="AlphaFoldDB" id="A0A3D8ISQ1"/>
<keyword evidence="2" id="KW-0808">Transferase</keyword>